<comment type="caution">
    <text evidence="1">The sequence shown here is derived from an EMBL/GenBank/DDBJ whole genome shotgun (WGS) entry which is preliminary data.</text>
</comment>
<reference evidence="1" key="1">
    <citation type="submission" date="2021-01" db="EMBL/GenBank/DDBJ databases">
        <authorList>
            <consortium name="Genoscope - CEA"/>
            <person name="William W."/>
        </authorList>
    </citation>
    <scope>NUCLEOTIDE SEQUENCE</scope>
</reference>
<sequence>MQDENKNKGLQHLNQMEQLFQMQGRIQTGQPNPHCYTFSVMDVQFKQRYEINQIKVWFYDLDGRVHSFKIILIDKDNIEKELFSGYQKQGLVTINFEDHFALQIKIIIMSGSSYNALAIIKINVYLINAIKNLIQNAISIIRMVAQILYMNI</sequence>
<keyword evidence="2" id="KW-1185">Reference proteome</keyword>
<dbReference type="Proteomes" id="UP000688137">
    <property type="component" value="Unassembled WGS sequence"/>
</dbReference>
<protein>
    <submittedName>
        <fullName evidence="1">Uncharacterized protein</fullName>
    </submittedName>
</protein>
<dbReference type="AlphaFoldDB" id="A0A8S1QRE4"/>
<dbReference type="EMBL" id="CAJJDM010000199">
    <property type="protein sequence ID" value="CAD8117167.1"/>
    <property type="molecule type" value="Genomic_DNA"/>
</dbReference>
<evidence type="ECO:0000313" key="1">
    <source>
        <dbReference type="EMBL" id="CAD8117167.1"/>
    </source>
</evidence>
<name>A0A8S1QRE4_PARPR</name>
<proteinExistence type="predicted"/>
<evidence type="ECO:0000313" key="2">
    <source>
        <dbReference type="Proteomes" id="UP000688137"/>
    </source>
</evidence>
<organism evidence="1 2">
    <name type="scientific">Paramecium primaurelia</name>
    <dbReference type="NCBI Taxonomy" id="5886"/>
    <lineage>
        <taxon>Eukaryota</taxon>
        <taxon>Sar</taxon>
        <taxon>Alveolata</taxon>
        <taxon>Ciliophora</taxon>
        <taxon>Intramacronucleata</taxon>
        <taxon>Oligohymenophorea</taxon>
        <taxon>Peniculida</taxon>
        <taxon>Parameciidae</taxon>
        <taxon>Paramecium</taxon>
    </lineage>
</organism>
<accession>A0A8S1QRE4</accession>
<gene>
    <name evidence="1" type="ORF">PPRIM_AZ9-3.1.T1900010</name>
</gene>